<dbReference type="EMBL" id="CAJHJT010000023">
    <property type="protein sequence ID" value="CAD7001736.1"/>
    <property type="molecule type" value="Genomic_DNA"/>
</dbReference>
<dbReference type="Proteomes" id="UP000606786">
    <property type="component" value="Unassembled WGS sequence"/>
</dbReference>
<reference evidence="1" key="1">
    <citation type="submission" date="2020-11" db="EMBL/GenBank/DDBJ databases">
        <authorList>
            <person name="Whitehead M."/>
        </authorList>
    </citation>
    <scope>NUCLEOTIDE SEQUENCE</scope>
    <source>
        <strain evidence="1">EGII</strain>
    </source>
</reference>
<name>A0A811UVL6_CERCA</name>
<sequence>MELMKWSSITLEFLDPMPRHDPDLIATKRSELSTIARLFDPLGYLTPNTVAAKSVLKEIWTKKVEHQSGQMSSRVG</sequence>
<dbReference type="AlphaFoldDB" id="A0A811UVL6"/>
<protein>
    <submittedName>
        <fullName evidence="1">(Mediterranean fruit fly) hypothetical protein</fullName>
    </submittedName>
</protein>
<accession>A0A811UVL6</accession>
<proteinExistence type="predicted"/>
<dbReference type="InterPro" id="IPR008042">
    <property type="entry name" value="Retrotrans_Pao"/>
</dbReference>
<organism evidence="1 2">
    <name type="scientific">Ceratitis capitata</name>
    <name type="common">Mediterranean fruit fly</name>
    <name type="synonym">Tephritis capitata</name>
    <dbReference type="NCBI Taxonomy" id="7213"/>
    <lineage>
        <taxon>Eukaryota</taxon>
        <taxon>Metazoa</taxon>
        <taxon>Ecdysozoa</taxon>
        <taxon>Arthropoda</taxon>
        <taxon>Hexapoda</taxon>
        <taxon>Insecta</taxon>
        <taxon>Pterygota</taxon>
        <taxon>Neoptera</taxon>
        <taxon>Endopterygota</taxon>
        <taxon>Diptera</taxon>
        <taxon>Brachycera</taxon>
        <taxon>Muscomorpha</taxon>
        <taxon>Tephritoidea</taxon>
        <taxon>Tephritidae</taxon>
        <taxon>Ceratitis</taxon>
        <taxon>Ceratitis</taxon>
    </lineage>
</organism>
<keyword evidence="2" id="KW-1185">Reference proteome</keyword>
<evidence type="ECO:0000313" key="2">
    <source>
        <dbReference type="Proteomes" id="UP000606786"/>
    </source>
</evidence>
<dbReference type="Pfam" id="PF05380">
    <property type="entry name" value="Peptidase_A17"/>
    <property type="match status" value="1"/>
</dbReference>
<gene>
    <name evidence="1" type="ORF">CCAP1982_LOCUS10226</name>
</gene>
<comment type="caution">
    <text evidence="1">The sequence shown here is derived from an EMBL/GenBank/DDBJ whole genome shotgun (WGS) entry which is preliminary data.</text>
</comment>
<evidence type="ECO:0000313" key="1">
    <source>
        <dbReference type="EMBL" id="CAD7001736.1"/>
    </source>
</evidence>